<keyword evidence="2" id="KW-0863">Zinc-finger</keyword>
<dbReference type="EMBL" id="LNIX01000026">
    <property type="protein sequence ID" value="OXA42421.1"/>
    <property type="molecule type" value="Genomic_DNA"/>
</dbReference>
<keyword evidence="3" id="KW-0862">Zinc</keyword>
<dbReference type="Proteomes" id="UP000198287">
    <property type="component" value="Unassembled WGS sequence"/>
</dbReference>
<dbReference type="AlphaFoldDB" id="A0A226DCQ3"/>
<comment type="caution">
    <text evidence="6">The sequence shown here is derived from an EMBL/GenBank/DDBJ whole genome shotgun (WGS) entry which is preliminary data.</text>
</comment>
<organism evidence="6 7">
    <name type="scientific">Folsomia candida</name>
    <name type="common">Springtail</name>
    <dbReference type="NCBI Taxonomy" id="158441"/>
    <lineage>
        <taxon>Eukaryota</taxon>
        <taxon>Metazoa</taxon>
        <taxon>Ecdysozoa</taxon>
        <taxon>Arthropoda</taxon>
        <taxon>Hexapoda</taxon>
        <taxon>Collembola</taxon>
        <taxon>Entomobryomorpha</taxon>
        <taxon>Isotomoidea</taxon>
        <taxon>Isotomidae</taxon>
        <taxon>Proisotominae</taxon>
        <taxon>Folsomia</taxon>
    </lineage>
</organism>
<dbReference type="SUPFAM" id="SSF52058">
    <property type="entry name" value="L domain-like"/>
    <property type="match status" value="1"/>
</dbReference>
<dbReference type="Pfam" id="PF04500">
    <property type="entry name" value="FLYWCH"/>
    <property type="match status" value="1"/>
</dbReference>
<dbReference type="OrthoDB" id="10064469at2759"/>
<evidence type="ECO:0000259" key="5">
    <source>
        <dbReference type="Pfam" id="PF04500"/>
    </source>
</evidence>
<evidence type="ECO:0000256" key="1">
    <source>
        <dbReference type="ARBA" id="ARBA00022723"/>
    </source>
</evidence>
<reference evidence="6 7" key="1">
    <citation type="submission" date="2015-12" db="EMBL/GenBank/DDBJ databases">
        <title>The genome of Folsomia candida.</title>
        <authorList>
            <person name="Faddeeva A."/>
            <person name="Derks M.F."/>
            <person name="Anvar Y."/>
            <person name="Smit S."/>
            <person name="Van Straalen N."/>
            <person name="Roelofs D."/>
        </authorList>
    </citation>
    <scope>NUCLEOTIDE SEQUENCE [LARGE SCALE GENOMIC DNA]</scope>
    <source>
        <strain evidence="6 7">VU population</strain>
        <tissue evidence="6">Whole body</tissue>
    </source>
</reference>
<keyword evidence="1" id="KW-0479">Metal-binding</keyword>
<dbReference type="InterPro" id="IPR007588">
    <property type="entry name" value="Znf_FLYWCH"/>
</dbReference>
<proteinExistence type="predicted"/>
<dbReference type="Gene3D" id="2.20.25.240">
    <property type="match status" value="1"/>
</dbReference>
<evidence type="ECO:0000256" key="3">
    <source>
        <dbReference type="ARBA" id="ARBA00022833"/>
    </source>
</evidence>
<evidence type="ECO:0000256" key="2">
    <source>
        <dbReference type="ARBA" id="ARBA00022771"/>
    </source>
</evidence>
<dbReference type="Gene3D" id="3.80.10.10">
    <property type="entry name" value="Ribonuclease Inhibitor"/>
    <property type="match status" value="1"/>
</dbReference>
<feature type="compositionally biased region" description="Basic and acidic residues" evidence="4">
    <location>
        <begin position="432"/>
        <end position="449"/>
    </location>
</feature>
<gene>
    <name evidence="6" type="ORF">Fcan01_22873</name>
</gene>
<feature type="region of interest" description="Disordered" evidence="4">
    <location>
        <begin position="394"/>
        <end position="482"/>
    </location>
</feature>
<feature type="domain" description="FLYWCH-type" evidence="5">
    <location>
        <begin position="488"/>
        <end position="550"/>
    </location>
</feature>
<evidence type="ECO:0000313" key="6">
    <source>
        <dbReference type="EMBL" id="OXA42421.1"/>
    </source>
</evidence>
<dbReference type="InterPro" id="IPR032675">
    <property type="entry name" value="LRR_dom_sf"/>
</dbReference>
<accession>A0A226DCQ3</accession>
<keyword evidence="7" id="KW-1185">Reference proteome</keyword>
<dbReference type="GO" id="GO:0008270">
    <property type="term" value="F:zinc ion binding"/>
    <property type="evidence" value="ECO:0007669"/>
    <property type="project" value="UniProtKB-KW"/>
</dbReference>
<name>A0A226DCQ3_FOLCA</name>
<sequence length="629" mass="70677">MLWNEERDVIPHLCKFLGIGTIKKCRLVCRSWNYEATPVLKARTLIEIKLASGKHDQRRHKEWRWDTEIVEKLGFNARLKISSCKPTLRPLDLETFPMVRNLRSIIVHFYIREEWQKDLSDKIILSSSPTLEELKYEWYFHQDFPSCGEGTVFPKLKKLVLECGRVQAPRDGNPQLEIIGQALAAACPALEFLKIDCSHLYEISKMEMLQKFPQSLNSLELSGHLNADRLECLLKIPSRLKTLDISTTFDSDEIRADELPTILGPGSGRFGRIDYKVCFPVLQILCVHSYDLSTVDVFLPPGGSACRPVKSAMPSCVFCTEASFATTATTTTMDAFPFLCAQVGVAPRTSSPAELCSTCHSAWEEVTLLYANVQGLLNLIGRRVTDIKKRVKDCDLNSPKGKRPRQNVSGPGPEKMMNWWYPVSPKGPTDNTDPHEPAGSDDSDIKMESVEVDDGLDAGGDLDFRKSPRKLPNPQTSIPQSHGEIQILTSRKDRPLLSLDGNLFQLDKKASTKMFWRCAQFQKYKCKCRIHTSVNLSKPALLLQVGEHNHEPKSAACEVKKVMTKILQAASSSSISAEQLIANEMQQMPDGSVGHMPKPQSIKRSIRRVRGAEKRTSVLKEAPEMDPLM</sequence>
<evidence type="ECO:0000256" key="4">
    <source>
        <dbReference type="SAM" id="MobiDB-lite"/>
    </source>
</evidence>
<evidence type="ECO:0000313" key="7">
    <source>
        <dbReference type="Proteomes" id="UP000198287"/>
    </source>
</evidence>
<protein>
    <submittedName>
        <fullName evidence="6">Putative lipoyl synthase</fullName>
    </submittedName>
</protein>